<gene>
    <name evidence="2" type="ORF">EVA_18582</name>
</gene>
<dbReference type="PANTHER" id="PTHR43581:SF2">
    <property type="entry name" value="EXCINUCLEASE ATPASE SUBUNIT"/>
    <property type="match status" value="1"/>
</dbReference>
<feature type="domain" description="ATPase AAA-type core" evidence="1">
    <location>
        <begin position="76"/>
        <end position="167"/>
    </location>
</feature>
<accession>J9FEG6</accession>
<evidence type="ECO:0000313" key="2">
    <source>
        <dbReference type="EMBL" id="EJW93311.1"/>
    </source>
</evidence>
<proteinExistence type="predicted"/>
<comment type="caution">
    <text evidence="2">The sequence shown here is derived from an EMBL/GenBank/DDBJ whole genome shotgun (WGS) entry which is preliminary data.</text>
</comment>
<dbReference type="PANTHER" id="PTHR43581">
    <property type="entry name" value="ATP/GTP PHOSPHATASE"/>
    <property type="match status" value="1"/>
</dbReference>
<evidence type="ECO:0000259" key="1">
    <source>
        <dbReference type="Pfam" id="PF13304"/>
    </source>
</evidence>
<name>J9FEG6_9ZZZZ</name>
<feature type="non-terminal residue" evidence="2">
    <location>
        <position position="1"/>
    </location>
</feature>
<dbReference type="EMBL" id="AMCI01007043">
    <property type="protein sequence ID" value="EJW93311.1"/>
    <property type="molecule type" value="Genomic_DNA"/>
</dbReference>
<dbReference type="Pfam" id="PF13304">
    <property type="entry name" value="AAA_21"/>
    <property type="match status" value="1"/>
</dbReference>
<organism evidence="2">
    <name type="scientific">gut metagenome</name>
    <dbReference type="NCBI Taxonomy" id="749906"/>
    <lineage>
        <taxon>unclassified sequences</taxon>
        <taxon>metagenomes</taxon>
        <taxon>organismal metagenomes</taxon>
    </lineage>
</organism>
<sequence length="191" mass="21683">ERGAGYEECLEPSSSFHTFGRWFEQITKCADKSEYPELENRFCLMKEAIQKAINACMRSTGLRDIYFNHNLECFVVSHPDTGEMIVSDLSDGFRSIISMVADLAYRMVRLNPHLGAESALQTPGIVLIDEIDMHLHPIWQQTIMGDLRAAFPKVQFITTTHSPQVLSSVPSETVRVLRWGKQFEGVGRVNF</sequence>
<dbReference type="GO" id="GO:0016887">
    <property type="term" value="F:ATP hydrolysis activity"/>
    <property type="evidence" value="ECO:0007669"/>
    <property type="project" value="InterPro"/>
</dbReference>
<reference evidence="2" key="1">
    <citation type="journal article" date="2012" name="PLoS ONE">
        <title>Gene sets for utilization of primary and secondary nutrition supplies in the distal gut of endangered iberian lynx.</title>
        <authorList>
            <person name="Alcaide M."/>
            <person name="Messina E."/>
            <person name="Richter M."/>
            <person name="Bargiela R."/>
            <person name="Peplies J."/>
            <person name="Huws S.A."/>
            <person name="Newbold C.J."/>
            <person name="Golyshin P.N."/>
            <person name="Simon M.A."/>
            <person name="Lopez G."/>
            <person name="Yakimov M.M."/>
            <person name="Ferrer M."/>
        </authorList>
    </citation>
    <scope>NUCLEOTIDE SEQUENCE</scope>
</reference>
<dbReference type="InterPro" id="IPR027417">
    <property type="entry name" value="P-loop_NTPase"/>
</dbReference>
<feature type="non-terminal residue" evidence="2">
    <location>
        <position position="191"/>
    </location>
</feature>
<protein>
    <submittedName>
        <fullName evidence="2">ATP binding protein</fullName>
    </submittedName>
</protein>
<dbReference type="InterPro" id="IPR003959">
    <property type="entry name" value="ATPase_AAA_core"/>
</dbReference>
<dbReference type="AlphaFoldDB" id="J9FEG6"/>
<dbReference type="InterPro" id="IPR051396">
    <property type="entry name" value="Bact_Antivir_Def_Nuclease"/>
</dbReference>
<dbReference type="GO" id="GO:0005524">
    <property type="term" value="F:ATP binding"/>
    <property type="evidence" value="ECO:0007669"/>
    <property type="project" value="InterPro"/>
</dbReference>
<dbReference type="Gene3D" id="3.40.50.300">
    <property type="entry name" value="P-loop containing nucleotide triphosphate hydrolases"/>
    <property type="match status" value="1"/>
</dbReference>
<dbReference type="SUPFAM" id="SSF52540">
    <property type="entry name" value="P-loop containing nucleoside triphosphate hydrolases"/>
    <property type="match status" value="1"/>
</dbReference>